<dbReference type="Proteomes" id="UP000706525">
    <property type="component" value="Unassembled WGS sequence"/>
</dbReference>
<dbReference type="RefSeq" id="WP_223995380.1">
    <property type="nucleotide sequence ID" value="NZ_CAJZAG010000016.1"/>
</dbReference>
<accession>A0ABN7ZPA5</accession>
<proteinExistence type="predicted"/>
<protein>
    <submittedName>
        <fullName evidence="2">Uncharacterized protein</fullName>
    </submittedName>
</protein>
<organism evidence="2 3">
    <name type="scientific">Cupriavidus pampae</name>
    <dbReference type="NCBI Taxonomy" id="659251"/>
    <lineage>
        <taxon>Bacteria</taxon>
        <taxon>Pseudomonadati</taxon>
        <taxon>Pseudomonadota</taxon>
        <taxon>Betaproteobacteria</taxon>
        <taxon>Burkholderiales</taxon>
        <taxon>Burkholderiaceae</taxon>
        <taxon>Cupriavidus</taxon>
    </lineage>
</organism>
<keyword evidence="1" id="KW-0812">Transmembrane</keyword>
<comment type="caution">
    <text evidence="2">The sequence shown here is derived from an EMBL/GenBank/DDBJ whole genome shotgun (WGS) entry which is preliminary data.</text>
</comment>
<evidence type="ECO:0000313" key="3">
    <source>
        <dbReference type="Proteomes" id="UP000706525"/>
    </source>
</evidence>
<reference evidence="2 3" key="1">
    <citation type="submission" date="2021-08" db="EMBL/GenBank/DDBJ databases">
        <authorList>
            <person name="Peeters C."/>
        </authorList>
    </citation>
    <scope>NUCLEOTIDE SEQUENCE [LARGE SCALE GENOMIC DNA]</scope>
    <source>
        <strain evidence="2 3">LMG 32289</strain>
    </source>
</reference>
<sequence length="216" mass="24035">MCDALVWSFDVLTSIQWLELIKAVAPVATAIIAFLALRNWRRQDKAKREAEFLDSLIEATHDYVAEIPTPITLLEIARIGMASHASGESSDAAVFGAVTFIRQQGGDHAQRMLAALAATKSSMIKLRSLATKGQVFAFDDYANCMNAVAMLTWQYDRTEAFTALIGSSSLNWEHPEILRRLVDVMAIEPDEMRTCVRDNNIALIKFASDTYKLIYG</sequence>
<gene>
    <name evidence="2" type="ORF">LMG32289_06268</name>
</gene>
<dbReference type="EMBL" id="CAJZAG010000016">
    <property type="protein sequence ID" value="CAG9186115.1"/>
    <property type="molecule type" value="Genomic_DNA"/>
</dbReference>
<keyword evidence="1" id="KW-1133">Transmembrane helix</keyword>
<evidence type="ECO:0000313" key="2">
    <source>
        <dbReference type="EMBL" id="CAG9186115.1"/>
    </source>
</evidence>
<evidence type="ECO:0000256" key="1">
    <source>
        <dbReference type="SAM" id="Phobius"/>
    </source>
</evidence>
<keyword evidence="3" id="KW-1185">Reference proteome</keyword>
<feature type="transmembrane region" description="Helical" evidence="1">
    <location>
        <begin position="20"/>
        <end position="37"/>
    </location>
</feature>
<name>A0ABN7ZPA5_9BURK</name>
<keyword evidence="1" id="KW-0472">Membrane</keyword>